<feature type="compositionally biased region" description="Acidic residues" evidence="1">
    <location>
        <begin position="60"/>
        <end position="71"/>
    </location>
</feature>
<organism evidence="2 3">
    <name type="scientific">Zalerion maritima</name>
    <dbReference type="NCBI Taxonomy" id="339359"/>
    <lineage>
        <taxon>Eukaryota</taxon>
        <taxon>Fungi</taxon>
        <taxon>Dikarya</taxon>
        <taxon>Ascomycota</taxon>
        <taxon>Pezizomycotina</taxon>
        <taxon>Sordariomycetes</taxon>
        <taxon>Lulworthiomycetidae</taxon>
        <taxon>Lulworthiales</taxon>
        <taxon>Lulworthiaceae</taxon>
        <taxon>Zalerion</taxon>
    </lineage>
</organism>
<sequence length="71" mass="7839">MPSPGVPLQLFQLWTFLNTSPLDFRRSMSTDDFATDLEPDSELDMVPLFPNSSRLASAEGDAEGDAENPLH</sequence>
<protein>
    <submittedName>
        <fullName evidence="2">Uncharacterized protein</fullName>
    </submittedName>
</protein>
<keyword evidence="3" id="KW-1185">Reference proteome</keyword>
<dbReference type="EMBL" id="JAKWBI020000354">
    <property type="protein sequence ID" value="KAJ2896095.1"/>
    <property type="molecule type" value="Genomic_DNA"/>
</dbReference>
<proteinExistence type="predicted"/>
<feature type="region of interest" description="Disordered" evidence="1">
    <location>
        <begin position="44"/>
        <end position="71"/>
    </location>
</feature>
<evidence type="ECO:0000313" key="3">
    <source>
        <dbReference type="Proteomes" id="UP001201980"/>
    </source>
</evidence>
<dbReference type="Proteomes" id="UP001201980">
    <property type="component" value="Unassembled WGS sequence"/>
</dbReference>
<accession>A0AAD5RKK7</accession>
<evidence type="ECO:0000256" key="1">
    <source>
        <dbReference type="SAM" id="MobiDB-lite"/>
    </source>
</evidence>
<dbReference type="AlphaFoldDB" id="A0AAD5RKK7"/>
<reference evidence="2" key="1">
    <citation type="submission" date="2022-07" db="EMBL/GenBank/DDBJ databases">
        <title>Draft genome sequence of Zalerion maritima ATCC 34329, a (micro)plastics degrading marine fungus.</title>
        <authorList>
            <person name="Paco A."/>
            <person name="Goncalves M.F.M."/>
            <person name="Rocha-Santos T.A.P."/>
            <person name="Alves A."/>
        </authorList>
    </citation>
    <scope>NUCLEOTIDE SEQUENCE</scope>
    <source>
        <strain evidence="2">ATCC 34329</strain>
    </source>
</reference>
<comment type="caution">
    <text evidence="2">The sequence shown here is derived from an EMBL/GenBank/DDBJ whole genome shotgun (WGS) entry which is preliminary data.</text>
</comment>
<name>A0AAD5RKK7_9PEZI</name>
<gene>
    <name evidence="2" type="ORF">MKZ38_005886</name>
</gene>
<evidence type="ECO:0000313" key="2">
    <source>
        <dbReference type="EMBL" id="KAJ2896095.1"/>
    </source>
</evidence>